<organism evidence="1">
    <name type="scientific">Amphimedon queenslandica</name>
    <name type="common">Sponge</name>
    <dbReference type="NCBI Taxonomy" id="400682"/>
    <lineage>
        <taxon>Eukaryota</taxon>
        <taxon>Metazoa</taxon>
        <taxon>Porifera</taxon>
        <taxon>Demospongiae</taxon>
        <taxon>Heteroscleromorpha</taxon>
        <taxon>Haplosclerida</taxon>
        <taxon>Niphatidae</taxon>
        <taxon>Amphimedon</taxon>
    </lineage>
</organism>
<reference evidence="1" key="1">
    <citation type="submission" date="2017-05" db="UniProtKB">
        <authorList>
            <consortium name="EnsemblMetazoa"/>
        </authorList>
    </citation>
    <scope>IDENTIFICATION</scope>
</reference>
<proteinExistence type="predicted"/>
<evidence type="ECO:0008006" key="2">
    <source>
        <dbReference type="Google" id="ProtNLM"/>
    </source>
</evidence>
<evidence type="ECO:0000313" key="1">
    <source>
        <dbReference type="EnsemblMetazoa" id="Aqu2.1.12828_001"/>
    </source>
</evidence>
<dbReference type="OrthoDB" id="5981853at2759"/>
<protein>
    <recommendedName>
        <fullName evidence="2">Reverse transcriptase domain-containing protein</fullName>
    </recommendedName>
</protein>
<dbReference type="AlphaFoldDB" id="A0A1X7TDZ8"/>
<dbReference type="EnsemblMetazoa" id="Aqu2.1.12828_001">
    <property type="protein sequence ID" value="Aqu2.1.12828_001"/>
    <property type="gene ID" value="Aqu2.1.12828"/>
</dbReference>
<dbReference type="InParanoid" id="A0A1X7TDZ8"/>
<name>A0A1X7TDZ8_AMPQE</name>
<accession>A0A1X7TDZ8</accession>
<sequence length="212" mass="23508">MPFYALATLPLIRSLPLPASLHHIWYADDASACGKISDIYSWWSTLVNKGPLYGYFPNSSKTFLVVKKDHLDTARAVFRDSDIQITTTGRPLLGAAIGSEEFVVSFIKEKVAVWLSELSTLASFAESQPHAAYCTFIHGFVHKFNFICRVQPDISTLLQPIEDFVTQRLIPVLIGQPPLGDIERDLIALPVRFGGLGLPVITKRADSEFEAS</sequence>